<dbReference type="RefSeq" id="WP_241654505.1">
    <property type="nucleotide sequence ID" value="NZ_RDSM01000002.1"/>
</dbReference>
<dbReference type="Gene3D" id="3.90.76.10">
    <property type="entry name" value="Dipeptide-binding Protein, Domain 1"/>
    <property type="match status" value="1"/>
</dbReference>
<dbReference type="Gene3D" id="3.40.190.10">
    <property type="entry name" value="Periplasmic binding protein-like II"/>
    <property type="match status" value="1"/>
</dbReference>
<evidence type="ECO:0000313" key="5">
    <source>
        <dbReference type="EMBL" id="RXH55484.1"/>
    </source>
</evidence>
<feature type="domain" description="Solute-binding protein family 5" evidence="4">
    <location>
        <begin position="72"/>
        <end position="430"/>
    </location>
</feature>
<protein>
    <submittedName>
        <fullName evidence="5">Oligopeptide ABC transporter, periplasmic oligopeptide-binding protein OppA</fullName>
    </submittedName>
</protein>
<dbReference type="SUPFAM" id="SSF53850">
    <property type="entry name" value="Periplasmic binding protein-like II"/>
    <property type="match status" value="1"/>
</dbReference>
<comment type="caution">
    <text evidence="5">The sequence shown here is derived from an EMBL/GenBank/DDBJ whole genome shotgun (WGS) entry which is preliminary data.</text>
</comment>
<organism evidence="5 6">
    <name type="scientific">Granulicella sibirica</name>
    <dbReference type="NCBI Taxonomy" id="2479048"/>
    <lineage>
        <taxon>Bacteria</taxon>
        <taxon>Pseudomonadati</taxon>
        <taxon>Acidobacteriota</taxon>
        <taxon>Terriglobia</taxon>
        <taxon>Terriglobales</taxon>
        <taxon>Acidobacteriaceae</taxon>
        <taxon>Granulicella</taxon>
    </lineage>
</organism>
<dbReference type="InterPro" id="IPR030678">
    <property type="entry name" value="Peptide/Ni-bd"/>
</dbReference>
<name>A0A4V1L5E5_9BACT</name>
<dbReference type="CDD" id="cd00995">
    <property type="entry name" value="PBP2_NikA_DppA_OppA_like"/>
    <property type="match status" value="1"/>
</dbReference>
<evidence type="ECO:0000313" key="6">
    <source>
        <dbReference type="Proteomes" id="UP000289437"/>
    </source>
</evidence>
<keyword evidence="2" id="KW-0813">Transport</keyword>
<comment type="similarity">
    <text evidence="1">Belongs to the bacterial solute-binding protein 5 family.</text>
</comment>
<dbReference type="EMBL" id="RDSM01000002">
    <property type="protein sequence ID" value="RXH55484.1"/>
    <property type="molecule type" value="Genomic_DNA"/>
</dbReference>
<dbReference type="Gene3D" id="3.10.105.10">
    <property type="entry name" value="Dipeptide-binding Protein, Domain 3"/>
    <property type="match status" value="1"/>
</dbReference>
<gene>
    <name evidence="5" type="ORF">GRAN_2341</name>
</gene>
<dbReference type="PANTHER" id="PTHR30290">
    <property type="entry name" value="PERIPLASMIC BINDING COMPONENT OF ABC TRANSPORTER"/>
    <property type="match status" value="1"/>
</dbReference>
<dbReference type="PROSITE" id="PS51257">
    <property type="entry name" value="PROKAR_LIPOPROTEIN"/>
    <property type="match status" value="1"/>
</dbReference>
<dbReference type="InterPro" id="IPR039424">
    <property type="entry name" value="SBP_5"/>
</dbReference>
<keyword evidence="3" id="KW-0732">Signal</keyword>
<dbReference type="PANTHER" id="PTHR30290:SF9">
    <property type="entry name" value="OLIGOPEPTIDE-BINDING PROTEIN APPA"/>
    <property type="match status" value="1"/>
</dbReference>
<dbReference type="GO" id="GO:0015833">
    <property type="term" value="P:peptide transport"/>
    <property type="evidence" value="ECO:0007669"/>
    <property type="project" value="TreeGrafter"/>
</dbReference>
<dbReference type="GO" id="GO:0030288">
    <property type="term" value="C:outer membrane-bounded periplasmic space"/>
    <property type="evidence" value="ECO:0007669"/>
    <property type="project" value="UniProtKB-ARBA"/>
</dbReference>
<proteinExistence type="inferred from homology"/>
<dbReference type="Pfam" id="PF00496">
    <property type="entry name" value="SBP_bac_5"/>
    <property type="match status" value="1"/>
</dbReference>
<reference evidence="5 6" key="1">
    <citation type="submission" date="2018-11" db="EMBL/GenBank/DDBJ databases">
        <authorList>
            <person name="Mardanov A.V."/>
            <person name="Ravin N.V."/>
            <person name="Dedysh S.N."/>
        </authorList>
    </citation>
    <scope>NUCLEOTIDE SEQUENCE [LARGE SCALE GENOMIC DNA]</scope>
    <source>
        <strain evidence="5 6">AF10</strain>
    </source>
</reference>
<sequence length="517" mass="57423">MERERARSRVCLLLLFLLAGCRPHKEPPGSVTMIIESSPNNLDLRQGTDAQSERVGGLIFDALVRKDEHFVLQPWLATSWDRPDPLTWVFHLRDGVRFHDGRPLEAEDVAWTIRSLLNGTVTSSKSGSFATVDHIETPDRLTVVVKTRRPDSGLLFNMSDGLFGVVPSGAGKDFGLHPIGSGPFRFVSQVQDKEVVLERNPSYWHPEPDPPAGGQRIEHVRFPVVPDAITTALELKRGSADIESNVVTLDMVHALEQAPNLEVEAAPSSVAIYTTLNVLDPSLKDRRVRQAIALAIDKPAIIQALWRGKARPANTLLPEGHWAAAGPSEIPMYTHDPERAKSLLDEAGFPAGPDGMRLHITLKTSTDETTRLLAAVLQQQMREVGIDLSIRSAEFGTFYADITKGAFQMYALRWIGSNEDPDIFRYAYATASFPPKGGNRGHYSNPRVDALIAQASAETDEAKRRAAYVEIQRIVAEDMPVIPLWYPTNEVVHTRRIEGVRPRGSGTFDFLRDSWIR</sequence>
<dbReference type="GO" id="GO:0043190">
    <property type="term" value="C:ATP-binding cassette (ABC) transporter complex"/>
    <property type="evidence" value="ECO:0007669"/>
    <property type="project" value="InterPro"/>
</dbReference>
<dbReference type="PIRSF" id="PIRSF002741">
    <property type="entry name" value="MppA"/>
    <property type="match status" value="1"/>
</dbReference>
<reference evidence="6" key="2">
    <citation type="submission" date="2019-02" db="EMBL/GenBank/DDBJ databases">
        <title>Granulicella sibirica sp. nov., a psychrotolerant acidobacterium isolated from an organic soil layer in forested tundra, West Siberia.</title>
        <authorList>
            <person name="Oshkin I.Y."/>
            <person name="Kulichevskaya I.S."/>
            <person name="Rijpstra W.I.C."/>
            <person name="Sinninghe Damste J.S."/>
            <person name="Rakitin A.L."/>
            <person name="Ravin N.V."/>
            <person name="Dedysh S.N."/>
        </authorList>
    </citation>
    <scope>NUCLEOTIDE SEQUENCE [LARGE SCALE GENOMIC DNA]</scope>
    <source>
        <strain evidence="6">AF10</strain>
    </source>
</reference>
<dbReference type="AlphaFoldDB" id="A0A4V1L5E5"/>
<accession>A0A4V1L5E5</accession>
<evidence type="ECO:0000259" key="4">
    <source>
        <dbReference type="Pfam" id="PF00496"/>
    </source>
</evidence>
<evidence type="ECO:0000256" key="1">
    <source>
        <dbReference type="ARBA" id="ARBA00005695"/>
    </source>
</evidence>
<evidence type="ECO:0000256" key="3">
    <source>
        <dbReference type="ARBA" id="ARBA00022729"/>
    </source>
</evidence>
<dbReference type="Proteomes" id="UP000289437">
    <property type="component" value="Unassembled WGS sequence"/>
</dbReference>
<keyword evidence="6" id="KW-1185">Reference proteome</keyword>
<evidence type="ECO:0000256" key="2">
    <source>
        <dbReference type="ARBA" id="ARBA00022448"/>
    </source>
</evidence>
<dbReference type="GO" id="GO:1904680">
    <property type="term" value="F:peptide transmembrane transporter activity"/>
    <property type="evidence" value="ECO:0007669"/>
    <property type="project" value="TreeGrafter"/>
</dbReference>
<dbReference type="InterPro" id="IPR000914">
    <property type="entry name" value="SBP_5_dom"/>
</dbReference>